<name>A0A812NLF0_9DINO</name>
<proteinExistence type="predicted"/>
<sequence>MLKPLPAEVWYDGAGFERARLRYRFGKARRSHCAVPNWRLLREEPLRLYALISARSQVLPRILINVGAGDAQADDPLGLVLTEFARAGRPWTGVYFEAIPENCAKASSKLAETGAIHLECAYATPDTVVEAICQELGRQEVPGIDAVCQAAGVHIQSTSSSPDFAVPAGARVEVDAMSLDIDSYDCSVLREALRIVSPKFVSVEISAFPPPVVVSAEFHPIFQAKEKKNMSSEHAIRGGTKRDGFNGCSFSAAISMLWPHGLGLYRMAARDALFVRGDVAEEIGLSGKQGEPWQPADEFDCWRNVCADVALQENLINLTSVGVYGHLLPRIYEILQSKYGQQGRPTTVTVATPPPWPELPQVPLVRSRDAIRKSFGAEPTSFYQIFCLCSPSALRLPPQLARQTLGAPS</sequence>
<comment type="caution">
    <text evidence="1">The sequence shown here is derived from an EMBL/GenBank/DDBJ whole genome shotgun (WGS) entry which is preliminary data.</text>
</comment>
<gene>
    <name evidence="1" type="ORF">SNAT2548_LOCUS16896</name>
</gene>
<evidence type="ECO:0008006" key="3">
    <source>
        <dbReference type="Google" id="ProtNLM"/>
    </source>
</evidence>
<dbReference type="EMBL" id="CAJNDS010002094">
    <property type="protein sequence ID" value="CAE7322412.1"/>
    <property type="molecule type" value="Genomic_DNA"/>
</dbReference>
<protein>
    <recommendedName>
        <fullName evidence="3">Methyltransferase FkbM domain-containing protein</fullName>
    </recommendedName>
</protein>
<dbReference type="OrthoDB" id="435560at2759"/>
<dbReference type="Proteomes" id="UP000604046">
    <property type="component" value="Unassembled WGS sequence"/>
</dbReference>
<accession>A0A812NLF0</accession>
<reference evidence="1" key="1">
    <citation type="submission" date="2021-02" db="EMBL/GenBank/DDBJ databases">
        <authorList>
            <person name="Dougan E. K."/>
            <person name="Rhodes N."/>
            <person name="Thang M."/>
            <person name="Chan C."/>
        </authorList>
    </citation>
    <scope>NUCLEOTIDE SEQUENCE</scope>
</reference>
<organism evidence="1 2">
    <name type="scientific">Symbiodinium natans</name>
    <dbReference type="NCBI Taxonomy" id="878477"/>
    <lineage>
        <taxon>Eukaryota</taxon>
        <taxon>Sar</taxon>
        <taxon>Alveolata</taxon>
        <taxon>Dinophyceae</taxon>
        <taxon>Suessiales</taxon>
        <taxon>Symbiodiniaceae</taxon>
        <taxon>Symbiodinium</taxon>
    </lineage>
</organism>
<evidence type="ECO:0000313" key="1">
    <source>
        <dbReference type="EMBL" id="CAE7322412.1"/>
    </source>
</evidence>
<keyword evidence="2" id="KW-1185">Reference proteome</keyword>
<evidence type="ECO:0000313" key="2">
    <source>
        <dbReference type="Proteomes" id="UP000604046"/>
    </source>
</evidence>
<dbReference type="AlphaFoldDB" id="A0A812NLF0"/>